<dbReference type="Proteomes" id="UP000290624">
    <property type="component" value="Unassembled WGS sequence"/>
</dbReference>
<comment type="caution">
    <text evidence="3">The sequence shown here is derived from an EMBL/GenBank/DDBJ whole genome shotgun (WGS) entry which is preliminary data.</text>
</comment>
<accession>A0A4Q2EJ18</accession>
<dbReference type="Pfam" id="PF00535">
    <property type="entry name" value="Glycos_transf_2"/>
    <property type="match status" value="1"/>
</dbReference>
<dbReference type="OrthoDB" id="9771846at2"/>
<dbReference type="AlphaFoldDB" id="A0A4Q2EJ18"/>
<evidence type="ECO:0000259" key="2">
    <source>
        <dbReference type="Pfam" id="PF00535"/>
    </source>
</evidence>
<protein>
    <submittedName>
        <fullName evidence="3">Glycosyltransferase family 2 protein</fullName>
    </submittedName>
</protein>
<organism evidence="3 4">
    <name type="scientific">Propioniciclava flava</name>
    <dbReference type="NCBI Taxonomy" id="2072026"/>
    <lineage>
        <taxon>Bacteria</taxon>
        <taxon>Bacillati</taxon>
        <taxon>Actinomycetota</taxon>
        <taxon>Actinomycetes</taxon>
        <taxon>Propionibacteriales</taxon>
        <taxon>Propionibacteriaceae</taxon>
        <taxon>Propioniciclava</taxon>
    </lineage>
</organism>
<evidence type="ECO:0000256" key="1">
    <source>
        <dbReference type="SAM" id="MobiDB-lite"/>
    </source>
</evidence>
<evidence type="ECO:0000313" key="3">
    <source>
        <dbReference type="EMBL" id="RXW32434.1"/>
    </source>
</evidence>
<dbReference type="SUPFAM" id="SSF53448">
    <property type="entry name" value="Nucleotide-diphospho-sugar transferases"/>
    <property type="match status" value="1"/>
</dbReference>
<proteinExistence type="predicted"/>
<dbReference type="EMBL" id="PPCV01000004">
    <property type="protein sequence ID" value="RXW32434.1"/>
    <property type="molecule type" value="Genomic_DNA"/>
</dbReference>
<dbReference type="PANTHER" id="PTHR43179">
    <property type="entry name" value="RHAMNOSYLTRANSFERASE WBBL"/>
    <property type="match status" value="1"/>
</dbReference>
<reference evidence="3 4" key="1">
    <citation type="submission" date="2018-01" db="EMBL/GenBank/DDBJ databases">
        <title>Lactibacter flavus gen. nov., sp. nov., a novel bacterium of the family Propionibacteriaceae isolated from raw milk and dairy products.</title>
        <authorList>
            <person name="Wenning M."/>
            <person name="Breitenwieser F."/>
            <person name="Huptas C."/>
            <person name="von Neubeck M."/>
            <person name="Busse H.-J."/>
            <person name="Scherer S."/>
        </authorList>
    </citation>
    <scope>NUCLEOTIDE SEQUENCE [LARGE SCALE GENOMIC DNA]</scope>
    <source>
        <strain evidence="3 4">VG341</strain>
    </source>
</reference>
<dbReference type="PANTHER" id="PTHR43179:SF7">
    <property type="entry name" value="RHAMNOSYLTRANSFERASE WBBL"/>
    <property type="match status" value="1"/>
</dbReference>
<keyword evidence="4" id="KW-1185">Reference proteome</keyword>
<evidence type="ECO:0000313" key="4">
    <source>
        <dbReference type="Proteomes" id="UP000290624"/>
    </source>
</evidence>
<feature type="domain" description="Glycosyltransferase 2-like" evidence="2">
    <location>
        <begin position="73"/>
        <end position="187"/>
    </location>
</feature>
<gene>
    <name evidence="3" type="ORF">C1706_07820</name>
</gene>
<feature type="region of interest" description="Disordered" evidence="1">
    <location>
        <begin position="32"/>
        <end position="53"/>
    </location>
</feature>
<sequence length="356" mass="39041">MGLVRRLRGPVRIVCPGSSRVLGGRLDEVVPRHGGGRRRPVRRVNTGQERALPPSSAPGVTLLVVVSYGSAALLEQNLGAMTLPPGVEVVVVDCFTSVPERERLARAASRHGWQAVLLDDNRGFGGGVNAGAALASDLGADVIATLNPDATIDAASLERLIDHARAHPDALVSPRIVGSLGTTWFEGADLYLDDGSTAGARHRADRASRPRRPWATGACFALSSELWRRLGGFDERYFLYWEDIDLSHRVLDLGGRLELLPEATVIHEEGQTHGRQAGDRAKTPLYYRYNIRNRLLYAALHLDKVGQRRWAMSAPRVAYGVLLQGGRRQLLHAGPWQAYVAGLWQGWGLLRRHRVH</sequence>
<dbReference type="InterPro" id="IPR029044">
    <property type="entry name" value="Nucleotide-diphossugar_trans"/>
</dbReference>
<dbReference type="InterPro" id="IPR001173">
    <property type="entry name" value="Glyco_trans_2-like"/>
</dbReference>
<name>A0A4Q2EJ18_9ACTN</name>
<keyword evidence="3" id="KW-0808">Transferase</keyword>
<dbReference type="Gene3D" id="3.90.550.10">
    <property type="entry name" value="Spore Coat Polysaccharide Biosynthesis Protein SpsA, Chain A"/>
    <property type="match status" value="1"/>
</dbReference>
<dbReference type="GO" id="GO:0016740">
    <property type="term" value="F:transferase activity"/>
    <property type="evidence" value="ECO:0007669"/>
    <property type="project" value="UniProtKB-KW"/>
</dbReference>